<dbReference type="PANTHER" id="PTHR30483:SF6">
    <property type="entry name" value="PERIPLASMIC BINDING PROTEIN OF ABC TRANSPORTER FOR NATURAL AMINO ACIDS"/>
    <property type="match status" value="1"/>
</dbReference>
<accession>A0A8J3N5K7</accession>
<dbReference type="Proteomes" id="UP000597444">
    <property type="component" value="Unassembled WGS sequence"/>
</dbReference>
<keyword evidence="8" id="KW-1185">Reference proteome</keyword>
<dbReference type="InterPro" id="IPR001828">
    <property type="entry name" value="ANF_lig-bd_rcpt"/>
</dbReference>
<evidence type="ECO:0000256" key="1">
    <source>
        <dbReference type="ARBA" id="ARBA00004370"/>
    </source>
</evidence>
<evidence type="ECO:0000256" key="4">
    <source>
        <dbReference type="ARBA" id="ARBA00023136"/>
    </source>
</evidence>
<feature type="transmembrane region" description="Helical" evidence="5">
    <location>
        <begin position="16"/>
        <end position="41"/>
    </location>
</feature>
<gene>
    <name evidence="7" type="ORF">KSF_065380</name>
</gene>
<dbReference type="Gene3D" id="3.40.50.2300">
    <property type="match status" value="2"/>
</dbReference>
<keyword evidence="3 5" id="KW-1133">Transmembrane helix</keyword>
<feature type="domain" description="Receptor ligand binding region" evidence="6">
    <location>
        <begin position="163"/>
        <end position="499"/>
    </location>
</feature>
<name>A0A8J3N5K7_9CHLR</name>
<comment type="caution">
    <text evidence="7">The sequence shown here is derived from an EMBL/GenBank/DDBJ whole genome shotgun (WGS) entry which is preliminary data.</text>
</comment>
<dbReference type="AlphaFoldDB" id="A0A8J3N5K7"/>
<evidence type="ECO:0000256" key="5">
    <source>
        <dbReference type="SAM" id="Phobius"/>
    </source>
</evidence>
<dbReference type="InterPro" id="IPR051010">
    <property type="entry name" value="BCAA_transport"/>
</dbReference>
<dbReference type="PANTHER" id="PTHR30483">
    <property type="entry name" value="LEUCINE-SPECIFIC-BINDING PROTEIN"/>
    <property type="match status" value="1"/>
</dbReference>
<protein>
    <recommendedName>
        <fullName evidence="6">Receptor ligand binding region domain-containing protein</fullName>
    </recommendedName>
</protein>
<dbReference type="InterPro" id="IPR028082">
    <property type="entry name" value="Peripla_BP_I"/>
</dbReference>
<keyword evidence="4 5" id="KW-0472">Membrane</keyword>
<organism evidence="7 8">
    <name type="scientific">Reticulibacter mediterranei</name>
    <dbReference type="NCBI Taxonomy" id="2778369"/>
    <lineage>
        <taxon>Bacteria</taxon>
        <taxon>Bacillati</taxon>
        <taxon>Chloroflexota</taxon>
        <taxon>Ktedonobacteria</taxon>
        <taxon>Ktedonobacterales</taxon>
        <taxon>Reticulibacteraceae</taxon>
        <taxon>Reticulibacter</taxon>
    </lineage>
</organism>
<evidence type="ECO:0000259" key="6">
    <source>
        <dbReference type="Pfam" id="PF01094"/>
    </source>
</evidence>
<dbReference type="Pfam" id="PF01094">
    <property type="entry name" value="ANF_receptor"/>
    <property type="match status" value="1"/>
</dbReference>
<reference evidence="7" key="1">
    <citation type="submission" date="2020-10" db="EMBL/GenBank/DDBJ databases">
        <title>Taxonomic study of unclassified bacteria belonging to the class Ktedonobacteria.</title>
        <authorList>
            <person name="Yabe S."/>
            <person name="Wang C.M."/>
            <person name="Zheng Y."/>
            <person name="Sakai Y."/>
            <person name="Cavaletti L."/>
            <person name="Monciardini P."/>
            <person name="Donadio S."/>
        </authorList>
    </citation>
    <scope>NUCLEOTIDE SEQUENCE</scope>
    <source>
        <strain evidence="7">ID150040</strain>
    </source>
</reference>
<dbReference type="SUPFAM" id="SSF53822">
    <property type="entry name" value="Periplasmic binding protein-like I"/>
    <property type="match status" value="1"/>
</dbReference>
<evidence type="ECO:0000313" key="7">
    <source>
        <dbReference type="EMBL" id="GHO96490.1"/>
    </source>
</evidence>
<evidence type="ECO:0000256" key="3">
    <source>
        <dbReference type="ARBA" id="ARBA00022989"/>
    </source>
</evidence>
<comment type="subcellular location">
    <subcellularLocation>
        <location evidence="1">Membrane</location>
    </subcellularLocation>
</comment>
<dbReference type="EMBL" id="BNJK01000001">
    <property type="protein sequence ID" value="GHO96490.1"/>
    <property type="molecule type" value="Genomic_DNA"/>
</dbReference>
<evidence type="ECO:0000256" key="2">
    <source>
        <dbReference type="ARBA" id="ARBA00022692"/>
    </source>
</evidence>
<sequence>MSSLLSPIERSRRSRLLVLMTGLAISVITTAGLIVYATAYIPPSVQALNAKATAGISATAAFNGDIIGISDGSYAFDTNRSDGSLKQQASSKFRAGDKSGANSLWLRAVQQDTNDAEALIYLEDLRVLNSNKPYITLVVGTTITSKDLSATSIGSDILQGAYTAQKEYNDGSKQVGGKQLRLLIANSGSLADSATTVAQQIVQAVQHDSTLIGVMGWPFSGQTLSAVKVLSKVHIPMVSATSSSDDLTAISPFFFRVVPSNKSQAIAGALYLEQQLHAKKVALFLDPNNSYSSSLANDFSAKFINDGNEIVATEEYKVGDTTTMPLLLQHALVSKPDAIYFAGYASDLNVLLQSQPKLQIMGGDALYDVGGYTTTPPINFSLLHFTSFASPETWNILKIPDPPFFTLYRNNFDPQNQHAGAYGFVRPTGNTMLSYDAMLALLQGASNALTEKIALTPITLSKGLAKIYGTQAIQGITGQISFGSNGDPINKALLVLHVTSGYFTVVQAQGGVQGCFFVGQCSNTNG</sequence>
<dbReference type="GO" id="GO:0016020">
    <property type="term" value="C:membrane"/>
    <property type="evidence" value="ECO:0007669"/>
    <property type="project" value="UniProtKB-SubCell"/>
</dbReference>
<keyword evidence="2 5" id="KW-0812">Transmembrane</keyword>
<evidence type="ECO:0000313" key="8">
    <source>
        <dbReference type="Proteomes" id="UP000597444"/>
    </source>
</evidence>
<proteinExistence type="predicted"/>